<dbReference type="AlphaFoldDB" id="A0A518BEL9"/>
<feature type="coiled-coil region" evidence="1">
    <location>
        <begin position="86"/>
        <end position="144"/>
    </location>
</feature>
<name>A0A518BEL9_9BACT</name>
<dbReference type="EMBL" id="CP036287">
    <property type="protein sequence ID" value="QDU65406.1"/>
    <property type="molecule type" value="Genomic_DNA"/>
</dbReference>
<evidence type="ECO:0000256" key="2">
    <source>
        <dbReference type="SAM" id="MobiDB-lite"/>
    </source>
</evidence>
<accession>A0A518BEL9</accession>
<feature type="compositionally biased region" description="Basic and acidic residues" evidence="2">
    <location>
        <begin position="1"/>
        <end position="23"/>
    </location>
</feature>
<evidence type="ECO:0000256" key="1">
    <source>
        <dbReference type="SAM" id="Coils"/>
    </source>
</evidence>
<keyword evidence="4" id="KW-1185">Reference proteome</keyword>
<keyword evidence="1" id="KW-0175">Coiled coil</keyword>
<reference evidence="3 4" key="1">
    <citation type="submission" date="2019-02" db="EMBL/GenBank/DDBJ databases">
        <title>Deep-cultivation of Planctomycetes and their phenomic and genomic characterization uncovers novel biology.</title>
        <authorList>
            <person name="Wiegand S."/>
            <person name="Jogler M."/>
            <person name="Boedeker C."/>
            <person name="Pinto D."/>
            <person name="Vollmers J."/>
            <person name="Rivas-Marin E."/>
            <person name="Kohn T."/>
            <person name="Peeters S.H."/>
            <person name="Heuer A."/>
            <person name="Rast P."/>
            <person name="Oberbeckmann S."/>
            <person name="Bunk B."/>
            <person name="Jeske O."/>
            <person name="Meyerdierks A."/>
            <person name="Storesund J.E."/>
            <person name="Kallscheuer N."/>
            <person name="Luecker S."/>
            <person name="Lage O.M."/>
            <person name="Pohl T."/>
            <person name="Merkel B.J."/>
            <person name="Hornburger P."/>
            <person name="Mueller R.-W."/>
            <person name="Bruemmer F."/>
            <person name="Labrenz M."/>
            <person name="Spormann A.M."/>
            <person name="Op den Camp H."/>
            <person name="Overmann J."/>
            <person name="Amann R."/>
            <person name="Jetten M.S.M."/>
            <person name="Mascher T."/>
            <person name="Medema M.H."/>
            <person name="Devos D.P."/>
            <person name="Kaster A.-K."/>
            <person name="Ovreas L."/>
            <person name="Rohde M."/>
            <person name="Galperin M.Y."/>
            <person name="Jogler C."/>
        </authorList>
    </citation>
    <scope>NUCLEOTIDE SEQUENCE [LARGE SCALE GENOMIC DNA]</scope>
    <source>
        <strain evidence="3 4">Pla133</strain>
    </source>
</reference>
<feature type="region of interest" description="Disordered" evidence="2">
    <location>
        <begin position="1"/>
        <end position="64"/>
    </location>
</feature>
<proteinExistence type="predicted"/>
<evidence type="ECO:0000313" key="3">
    <source>
        <dbReference type="EMBL" id="QDU65406.1"/>
    </source>
</evidence>
<gene>
    <name evidence="3" type="ORF">Pla133_04710</name>
</gene>
<evidence type="ECO:0000313" key="4">
    <source>
        <dbReference type="Proteomes" id="UP000316921"/>
    </source>
</evidence>
<sequence>MANEWHEAGDGQTERGQRPELKQPLDLYDSDTHVERQPVHSTEPPAPLPAPWTAVPVGSGAAGPEQQTIAALQRRIAELEPLSERLADTEQRRMSLEVQMRLLQEERDKLAAERVERAALKRRNERLETELNRARQMSETALRELSETRMHAEDTQEASKDWSREALRLRKQLENSEHATIEARRRLKAAGDALHSAVDGIRPVRRGDLVRLAKLMTVDAGDADAMVEEVRRLFPR</sequence>
<dbReference type="KEGG" id="pbap:Pla133_04710"/>
<dbReference type="Proteomes" id="UP000316921">
    <property type="component" value="Chromosome"/>
</dbReference>
<evidence type="ECO:0008006" key="5">
    <source>
        <dbReference type="Google" id="ProtNLM"/>
    </source>
</evidence>
<protein>
    <recommendedName>
        <fullName evidence="5">Chromosome partition protein Smc</fullName>
    </recommendedName>
</protein>
<organism evidence="3 4">
    <name type="scientific">Engelhardtia mirabilis</name>
    <dbReference type="NCBI Taxonomy" id="2528011"/>
    <lineage>
        <taxon>Bacteria</taxon>
        <taxon>Pseudomonadati</taxon>
        <taxon>Planctomycetota</taxon>
        <taxon>Planctomycetia</taxon>
        <taxon>Planctomycetia incertae sedis</taxon>
        <taxon>Engelhardtia</taxon>
    </lineage>
</organism>
<dbReference type="RefSeq" id="WP_145061973.1">
    <property type="nucleotide sequence ID" value="NZ_CP036287.1"/>
</dbReference>